<evidence type="ECO:0000313" key="2">
    <source>
        <dbReference type="EMBL" id="OWP00337.1"/>
    </source>
</evidence>
<organism evidence="2 3">
    <name type="scientific">Diplocarpon coronariae</name>
    <dbReference type="NCBI Taxonomy" id="2795749"/>
    <lineage>
        <taxon>Eukaryota</taxon>
        <taxon>Fungi</taxon>
        <taxon>Dikarya</taxon>
        <taxon>Ascomycota</taxon>
        <taxon>Pezizomycotina</taxon>
        <taxon>Leotiomycetes</taxon>
        <taxon>Helotiales</taxon>
        <taxon>Drepanopezizaceae</taxon>
        <taxon>Diplocarpon</taxon>
    </lineage>
</organism>
<gene>
    <name evidence="2" type="ORF">B2J93_3748</name>
</gene>
<accession>A0A218YX04</accession>
<evidence type="ECO:0000313" key="3">
    <source>
        <dbReference type="Proteomes" id="UP000242519"/>
    </source>
</evidence>
<dbReference type="AlphaFoldDB" id="A0A218YX04"/>
<evidence type="ECO:0000256" key="1">
    <source>
        <dbReference type="SAM" id="MobiDB-lite"/>
    </source>
</evidence>
<dbReference type="InParanoid" id="A0A218YX04"/>
<proteinExistence type="predicted"/>
<dbReference type="Proteomes" id="UP000242519">
    <property type="component" value="Unassembled WGS sequence"/>
</dbReference>
<keyword evidence="3" id="KW-1185">Reference proteome</keyword>
<protein>
    <submittedName>
        <fullName evidence="2">Uncharacterized protein</fullName>
    </submittedName>
</protein>
<name>A0A218YX04_9HELO</name>
<reference evidence="2 3" key="1">
    <citation type="submission" date="2017-04" db="EMBL/GenBank/DDBJ databases">
        <title>Draft genome sequence of Marssonina coronaria NL1: causal agent of apple blotch.</title>
        <authorList>
            <person name="Cheng Q."/>
        </authorList>
    </citation>
    <scope>NUCLEOTIDE SEQUENCE [LARGE SCALE GENOMIC DNA]</scope>
    <source>
        <strain evidence="2 3">NL1</strain>
    </source>
</reference>
<feature type="compositionally biased region" description="Basic and acidic residues" evidence="1">
    <location>
        <begin position="30"/>
        <end position="44"/>
    </location>
</feature>
<sequence length="287" mass="30294">MSTPSRDSGASLPIKRGAHDREPRLMGVDESTRHRGTEHGDGRPPTKATIPRTGRAALSAGGHIDRTALHLAVWSPPVVEPTSNSRIAISERFVLTGGVRGRFPGQRLASLLAPRRESQHAVGLHFSLNVARIQSPPLHGSSSRRSRNDVWSASSQLHARARRCCVDPAPAPPQRLVQRGGIMPRGVCAGPCARACHPSASWLEDGVGETGDGGSPNRLAVLALDVDIGARVRGGGSRRRTPRAFSFDDSAVAKAASSTVVSRGLTAASPLISPPAQRLESSSSRLT</sequence>
<dbReference type="EMBL" id="MZNU01000330">
    <property type="protein sequence ID" value="OWP00337.1"/>
    <property type="molecule type" value="Genomic_DNA"/>
</dbReference>
<comment type="caution">
    <text evidence="2">The sequence shown here is derived from an EMBL/GenBank/DDBJ whole genome shotgun (WGS) entry which is preliminary data.</text>
</comment>
<feature type="region of interest" description="Disordered" evidence="1">
    <location>
        <begin position="1"/>
        <end position="51"/>
    </location>
</feature>